<evidence type="ECO:0008006" key="6">
    <source>
        <dbReference type="Google" id="ProtNLM"/>
    </source>
</evidence>
<dbReference type="PATRIC" id="fig|1423751.3.peg.1315"/>
<gene>
    <name evidence="2" type="ORF">BN52_09415</name>
    <name evidence="3" type="ORF">FC38_GL001272</name>
</gene>
<reference evidence="2 4" key="1">
    <citation type="submission" date="2012-06" db="EMBL/GenBank/DDBJ databases">
        <title>Draft genome sequence of Lactobacillus gigeriorum CRBIP 24.85T, isolated from chicken crop.</title>
        <authorList>
            <person name="Cousin S."/>
            <person name="Ma L."/>
            <person name="Creno S."/>
            <person name="Clermont D."/>
            <person name="Loux V."/>
            <person name="Bizet C."/>
            <person name="Bouchier C."/>
        </authorList>
    </citation>
    <scope>NUCLEOTIDE SEQUENCE [LARGE SCALE GENOMIC DNA]</scope>
    <source>
        <strain evidence="4">CRBIP 24.85T</strain>
        <strain evidence="2">Type strain: CRBIP 24.85</strain>
    </source>
</reference>
<comment type="caution">
    <text evidence="2">The sequence shown here is derived from an EMBL/GenBank/DDBJ whole genome shotgun (WGS) entry which is preliminary data.</text>
</comment>
<evidence type="ECO:0000313" key="3">
    <source>
        <dbReference type="EMBL" id="KRN09804.1"/>
    </source>
</evidence>
<organism evidence="2 4">
    <name type="scientific">Lactobacillus gigeriorum DSM 23908 = CRBIP 24.85</name>
    <dbReference type="NCBI Taxonomy" id="1423751"/>
    <lineage>
        <taxon>Bacteria</taxon>
        <taxon>Bacillati</taxon>
        <taxon>Bacillota</taxon>
        <taxon>Bacilli</taxon>
        <taxon>Lactobacillales</taxon>
        <taxon>Lactobacillaceae</taxon>
        <taxon>Lactobacillus</taxon>
    </lineage>
</organism>
<name>I7LDT9_9LACO</name>
<feature type="chain" id="PRO_5039526422" description="Surface layer protein A domain-containing protein" evidence="1">
    <location>
        <begin position="24"/>
        <end position="269"/>
    </location>
</feature>
<dbReference type="EMBL" id="CAKC01000085">
    <property type="protein sequence ID" value="CCI87611.1"/>
    <property type="molecule type" value="Genomic_DNA"/>
</dbReference>
<proteinExistence type="predicted"/>
<keyword evidence="1" id="KW-0732">Signal</keyword>
<evidence type="ECO:0000313" key="4">
    <source>
        <dbReference type="Proteomes" id="UP000009326"/>
    </source>
</evidence>
<dbReference type="Proteomes" id="UP000009326">
    <property type="component" value="Unassembled WGS sequence"/>
</dbReference>
<evidence type="ECO:0000256" key="1">
    <source>
        <dbReference type="SAM" id="SignalP"/>
    </source>
</evidence>
<dbReference type="OrthoDB" id="9995691at2"/>
<accession>I7LDT9</accession>
<feature type="signal peptide" evidence="1">
    <location>
        <begin position="1"/>
        <end position="23"/>
    </location>
</feature>
<dbReference type="Proteomes" id="UP000051521">
    <property type="component" value="Unassembled WGS sequence"/>
</dbReference>
<protein>
    <recommendedName>
        <fullName evidence="6">Surface layer protein A domain-containing protein</fullName>
    </recommendedName>
</protein>
<evidence type="ECO:0000313" key="5">
    <source>
        <dbReference type="Proteomes" id="UP000051521"/>
    </source>
</evidence>
<keyword evidence="5" id="KW-1185">Reference proteome</keyword>
<dbReference type="RefSeq" id="WP_008473893.1">
    <property type="nucleotide sequence ID" value="NZ_AYZO01000039.1"/>
</dbReference>
<dbReference type="EMBL" id="AYZO01000039">
    <property type="protein sequence ID" value="KRN09804.1"/>
    <property type="molecule type" value="Genomic_DNA"/>
</dbReference>
<evidence type="ECO:0000313" key="2">
    <source>
        <dbReference type="EMBL" id="CCI87611.1"/>
    </source>
</evidence>
<reference evidence="3 5" key="2">
    <citation type="journal article" date="2015" name="Genome Announc.">
        <title>Expanding the biotechnology potential of lactobacilli through comparative genomics of 213 strains and associated genera.</title>
        <authorList>
            <person name="Sun Z."/>
            <person name="Harris H.M."/>
            <person name="McCann A."/>
            <person name="Guo C."/>
            <person name="Argimon S."/>
            <person name="Zhang W."/>
            <person name="Yang X."/>
            <person name="Jeffery I.B."/>
            <person name="Cooney J.C."/>
            <person name="Kagawa T.F."/>
            <person name="Liu W."/>
            <person name="Song Y."/>
            <person name="Salvetti E."/>
            <person name="Wrobel A."/>
            <person name="Rasinkangas P."/>
            <person name="Parkhill J."/>
            <person name="Rea M.C."/>
            <person name="O'Sullivan O."/>
            <person name="Ritari J."/>
            <person name="Douillard F.P."/>
            <person name="Paul Ross R."/>
            <person name="Yang R."/>
            <person name="Briner A.E."/>
            <person name="Felis G.E."/>
            <person name="de Vos W.M."/>
            <person name="Barrangou R."/>
            <person name="Klaenhammer T.R."/>
            <person name="Caufield P.W."/>
            <person name="Cui Y."/>
            <person name="Zhang H."/>
            <person name="O'Toole P.W."/>
        </authorList>
    </citation>
    <scope>NUCLEOTIDE SEQUENCE [LARGE SCALE GENOMIC DNA]</scope>
    <source>
        <strain evidence="3 5">DSM 23908</strain>
    </source>
</reference>
<dbReference type="AlphaFoldDB" id="I7LDT9"/>
<sequence>MKKKKLFKIFAAAVFLGVSGTYAQVNPAYAATTTSKAKAAPSVQLVVKKNAPIYTVKYNKKTGKITSLKRVPNAGVRRGAKLKTFFYLKKGKTKYYFLGVDSNLKKSLAIKASYAKAKKVPSLPAYLKVVSTPTKVTVDIPKYTKVVNGKVKDASYYYAISQVADGKAKLTKSTDQIPANQEITIAGQTNLPLQDTQGNNVNLPMYIFLIPRQDNLVPAIAFIPQSVVTLSDVNAQVPTMEQFNSDYGAWQKEVAEIIKNAQAQVQANK</sequence>